<accession>A0A840I334</accession>
<comment type="caution">
    <text evidence="5">The sequence shown here is derived from an EMBL/GenBank/DDBJ whole genome shotgun (WGS) entry which is preliminary data.</text>
</comment>
<protein>
    <submittedName>
        <fullName evidence="5">Murein DD-endopeptidase MepM/ murein hydrolase activator NlpD</fullName>
    </submittedName>
</protein>
<dbReference type="EMBL" id="JACHOB010000003">
    <property type="protein sequence ID" value="MBB4659177.1"/>
    <property type="molecule type" value="Genomic_DNA"/>
</dbReference>
<feature type="transmembrane region" description="Helical" evidence="2">
    <location>
        <begin position="286"/>
        <end position="305"/>
    </location>
</feature>
<keyword evidence="2" id="KW-1133">Transmembrane helix</keyword>
<evidence type="ECO:0000256" key="1">
    <source>
        <dbReference type="ARBA" id="ARBA00022729"/>
    </source>
</evidence>
<dbReference type="InterPro" id="IPR008756">
    <property type="entry name" value="Peptidase_M56"/>
</dbReference>
<dbReference type="RefSeq" id="WP_183817522.1">
    <property type="nucleotide sequence ID" value="NZ_JACHOB010000003.1"/>
</dbReference>
<keyword evidence="2" id="KW-0472">Membrane</keyword>
<feature type="transmembrane region" description="Helical" evidence="2">
    <location>
        <begin position="38"/>
        <end position="57"/>
    </location>
</feature>
<dbReference type="CDD" id="cd12797">
    <property type="entry name" value="M23_peptidase"/>
    <property type="match status" value="1"/>
</dbReference>
<evidence type="ECO:0000259" key="3">
    <source>
        <dbReference type="Pfam" id="PF01551"/>
    </source>
</evidence>
<dbReference type="Proteomes" id="UP000563524">
    <property type="component" value="Unassembled WGS sequence"/>
</dbReference>
<evidence type="ECO:0000313" key="6">
    <source>
        <dbReference type="Proteomes" id="UP000563524"/>
    </source>
</evidence>
<dbReference type="InterPro" id="IPR011055">
    <property type="entry name" value="Dup_hybrid_motif"/>
</dbReference>
<dbReference type="PANTHER" id="PTHR21666">
    <property type="entry name" value="PEPTIDASE-RELATED"/>
    <property type="match status" value="1"/>
</dbReference>
<proteinExistence type="predicted"/>
<keyword evidence="1" id="KW-0732">Signal</keyword>
<dbReference type="InterPro" id="IPR050570">
    <property type="entry name" value="Cell_wall_metabolism_enzyme"/>
</dbReference>
<dbReference type="Gene3D" id="2.70.70.10">
    <property type="entry name" value="Glucose Permease (Domain IIA)"/>
    <property type="match status" value="1"/>
</dbReference>
<evidence type="ECO:0000259" key="4">
    <source>
        <dbReference type="Pfam" id="PF05569"/>
    </source>
</evidence>
<dbReference type="GO" id="GO:0004222">
    <property type="term" value="F:metalloendopeptidase activity"/>
    <property type="evidence" value="ECO:0007669"/>
    <property type="project" value="TreeGrafter"/>
</dbReference>
<dbReference type="AlphaFoldDB" id="A0A840I334"/>
<dbReference type="SUPFAM" id="SSF51261">
    <property type="entry name" value="Duplicated hybrid motif"/>
    <property type="match status" value="1"/>
</dbReference>
<feature type="transmembrane region" description="Helical" evidence="2">
    <location>
        <begin position="101"/>
        <end position="122"/>
    </location>
</feature>
<keyword evidence="6" id="KW-1185">Reference proteome</keyword>
<feature type="domain" description="M23ase beta-sheet core" evidence="3">
    <location>
        <begin position="336"/>
        <end position="430"/>
    </location>
</feature>
<evidence type="ECO:0000313" key="5">
    <source>
        <dbReference type="EMBL" id="MBB4659177.1"/>
    </source>
</evidence>
<dbReference type="Pfam" id="PF01551">
    <property type="entry name" value="Peptidase_M23"/>
    <property type="match status" value="1"/>
</dbReference>
<dbReference type="PANTHER" id="PTHR21666:SF289">
    <property type="entry name" value="L-ALA--D-GLU ENDOPEPTIDASE"/>
    <property type="match status" value="1"/>
</dbReference>
<reference evidence="5 6" key="1">
    <citation type="submission" date="2020-08" db="EMBL/GenBank/DDBJ databases">
        <title>Genomic Encyclopedia of Type Strains, Phase IV (KMG-IV): sequencing the most valuable type-strain genomes for metagenomic binning, comparative biology and taxonomic classification.</title>
        <authorList>
            <person name="Goeker M."/>
        </authorList>
    </citation>
    <scope>NUCLEOTIDE SEQUENCE [LARGE SCALE GENOMIC DNA]</scope>
    <source>
        <strain evidence="5 6">DSM 102850</strain>
    </source>
</reference>
<dbReference type="Pfam" id="PF05569">
    <property type="entry name" value="Peptidase_M56"/>
    <property type="match status" value="1"/>
</dbReference>
<organism evidence="5 6">
    <name type="scientific">Parvularcula dongshanensis</name>
    <dbReference type="NCBI Taxonomy" id="1173995"/>
    <lineage>
        <taxon>Bacteria</taxon>
        <taxon>Pseudomonadati</taxon>
        <taxon>Pseudomonadota</taxon>
        <taxon>Alphaproteobacteria</taxon>
        <taxon>Parvularculales</taxon>
        <taxon>Parvularculaceae</taxon>
        <taxon>Parvularcula</taxon>
    </lineage>
</organism>
<gene>
    <name evidence="5" type="ORF">GGQ59_001702</name>
</gene>
<evidence type="ECO:0000256" key="2">
    <source>
        <dbReference type="SAM" id="Phobius"/>
    </source>
</evidence>
<sequence>MSAAQALILLFTAAAGNALVAALRWPGRPPEGDRYEKTTAAAMVAPLVCAGLALLGLRSGWSWSVPLPVAADAFGPAAVSPAVTAQGMAWPFDVLSALPSLVLWAWAGAALVRLAFLAGTVLRLRRVVAKAVGAGGYGVFASAEVDAPIAAFGRIVVPQDFGRAPAARLVLAHERAHLRRGDPRFFFLLSAVRAVLWHDPFFVRQADRCRLAAEIACDAAALEGAATERRSYAEALLLGLKHAAGTALHGGPAAFPPRNLGDHRMRMTHILRPSAASGKRRPLRSLALGVAVVPATLAVAIAGAAQGRGLSVVPTQGELTSAFGPRTHPIVGEPANHRGIDIAAPRGTPVSAAGGGRVTQAGEQGAYGLTVVIDHGAGLLTRYAQLDAIDVQWNEDVAAGQRIGAVGSSGQSTGPHLHFEVRRDGEWVDPAGELDIAR</sequence>
<name>A0A840I334_9PROT</name>
<dbReference type="InterPro" id="IPR016047">
    <property type="entry name" value="M23ase_b-sheet_dom"/>
</dbReference>
<keyword evidence="2" id="KW-0812">Transmembrane</keyword>
<feature type="domain" description="Peptidase M56" evidence="4">
    <location>
        <begin position="153"/>
        <end position="238"/>
    </location>
</feature>
<keyword evidence="5" id="KW-0378">Hydrolase</keyword>